<feature type="transmembrane region" description="Helical" evidence="1">
    <location>
        <begin position="245"/>
        <end position="262"/>
    </location>
</feature>
<evidence type="ECO:0000313" key="2">
    <source>
        <dbReference type="EMBL" id="OEJ76011.1"/>
    </source>
</evidence>
<keyword evidence="1" id="KW-0472">Membrane</keyword>
<evidence type="ECO:0000256" key="1">
    <source>
        <dbReference type="SAM" id="Phobius"/>
    </source>
</evidence>
<feature type="transmembrane region" description="Helical" evidence="1">
    <location>
        <begin position="422"/>
        <end position="441"/>
    </location>
</feature>
<name>A0A1E5QN26_9CYAN</name>
<reference evidence="2" key="1">
    <citation type="submission" date="2016-09" db="EMBL/GenBank/DDBJ databases">
        <title>Draft genome of thermotolerant cyanobacterium Desertifilum sp. strain IPPAS B-1220.</title>
        <authorList>
            <person name="Sinetova M.A."/>
            <person name="Bolakhan K."/>
            <person name="Zayadan B.K."/>
            <person name="Mironov K.S."/>
            <person name="Ustinova V."/>
            <person name="Kupriyanova E.V."/>
            <person name="Sidorov R.A."/>
            <person name="Skrypnik A.N."/>
            <person name="Gogoleva N.E."/>
            <person name="Gogolev Y.V."/>
            <person name="Los D.A."/>
        </authorList>
    </citation>
    <scope>NUCLEOTIDE SEQUENCE [LARGE SCALE GENOMIC DNA]</scope>
    <source>
        <strain evidence="2">IPPAS B-1220</strain>
    </source>
</reference>
<feature type="transmembrane region" description="Helical" evidence="1">
    <location>
        <begin position="49"/>
        <end position="68"/>
    </location>
</feature>
<dbReference type="AlphaFoldDB" id="A0A1E5QN26"/>
<accession>A0A1E5QN26</accession>
<dbReference type="EMBL" id="MJGC01000042">
    <property type="protein sequence ID" value="OEJ76011.1"/>
    <property type="molecule type" value="Genomic_DNA"/>
</dbReference>
<organism evidence="2">
    <name type="scientific">Desertifilum tharense IPPAS B-1220</name>
    <dbReference type="NCBI Taxonomy" id="1781255"/>
    <lineage>
        <taxon>Bacteria</taxon>
        <taxon>Bacillati</taxon>
        <taxon>Cyanobacteriota</taxon>
        <taxon>Cyanophyceae</taxon>
        <taxon>Desertifilales</taxon>
        <taxon>Desertifilaceae</taxon>
        <taxon>Desertifilum</taxon>
    </lineage>
</organism>
<protein>
    <recommendedName>
        <fullName evidence="3">Oligosaccharide repeat unit polymerase</fullName>
    </recommendedName>
</protein>
<keyword evidence="1" id="KW-0812">Transmembrane</keyword>
<feature type="transmembrane region" description="Helical" evidence="1">
    <location>
        <begin position="398"/>
        <end position="416"/>
    </location>
</feature>
<feature type="transmembrane region" description="Helical" evidence="1">
    <location>
        <begin position="143"/>
        <end position="159"/>
    </location>
</feature>
<gene>
    <name evidence="2" type="ORF">BH720_06575</name>
</gene>
<sequence>MRLIVAFSAVFLVFYISCLDWRKSVKAVFFLVVMEGALRKWVLPQASELIYFLKDFVLLGAYFQYYFLSALWRKAPPNRSFINVLIFLVLGWGVFQLFNTSLGSPIVGIWGMKNYLYYAPMMWMLPSLFPTEEDFYKFLRSHLLLLIPVGILGIVQYMSPVNSPINAYAPGQDVEAGIAVFGLSNRARITSTFAYINNYVPYLFVCFGLLIALFTKKQNSFWLQMTIVELILTSINAFLTGSRTTIFAIGIFLIGYFGFKFMTQIASAIRLLKWTFAPIVFGGIALFYGFQTEVDRILDRILYSGDVADRIYLVFAEPFFYIKYKELDAFGPGSTHQATGILRSILGLPYGEIPPSVESEMGKIMLEIGPIGFTFWYVLRLGILLALFFLIFKLKRPFLRELALVAFLIQLIWIPGQLVFHITFSVYYWFLSGFIFLLPYLEKVENWNQYQQDWQTYTDEESSYLPNSPYG</sequence>
<proteinExistence type="predicted"/>
<feature type="transmembrane region" description="Helical" evidence="1">
    <location>
        <begin position="271"/>
        <end position="290"/>
    </location>
</feature>
<feature type="transmembrane region" description="Helical" evidence="1">
    <location>
        <begin position="193"/>
        <end position="214"/>
    </location>
</feature>
<feature type="transmembrane region" description="Helical" evidence="1">
    <location>
        <begin position="371"/>
        <end position="391"/>
    </location>
</feature>
<keyword evidence="1" id="KW-1133">Transmembrane helix</keyword>
<dbReference type="OrthoDB" id="8957526at2"/>
<comment type="caution">
    <text evidence="2">The sequence shown here is derived from an EMBL/GenBank/DDBJ whole genome shotgun (WGS) entry which is preliminary data.</text>
</comment>
<evidence type="ECO:0008006" key="3">
    <source>
        <dbReference type="Google" id="ProtNLM"/>
    </source>
</evidence>
<dbReference type="STRING" id="1781255.BH720_06575"/>